<evidence type="ECO:0000313" key="5">
    <source>
        <dbReference type="Proteomes" id="UP000479710"/>
    </source>
</evidence>
<dbReference type="InterPro" id="IPR002885">
    <property type="entry name" value="PPR_rpt"/>
</dbReference>
<dbReference type="NCBIfam" id="TIGR00756">
    <property type="entry name" value="PPR"/>
    <property type="match status" value="4"/>
</dbReference>
<proteinExistence type="predicted"/>
<evidence type="ECO:0000256" key="2">
    <source>
        <dbReference type="ARBA" id="ARBA00022946"/>
    </source>
</evidence>
<dbReference type="EMBL" id="SPHZ02000005">
    <property type="protein sequence ID" value="KAF0917555.1"/>
    <property type="molecule type" value="Genomic_DNA"/>
</dbReference>
<evidence type="ECO:0008006" key="6">
    <source>
        <dbReference type="Google" id="ProtNLM"/>
    </source>
</evidence>
<keyword evidence="5" id="KW-1185">Reference proteome</keyword>
<accession>A0A6G1DXG2</accession>
<dbReference type="InterPro" id="IPR051222">
    <property type="entry name" value="PPR/CCM1_RNA-binding"/>
</dbReference>
<reference evidence="4 5" key="1">
    <citation type="submission" date="2019-11" db="EMBL/GenBank/DDBJ databases">
        <title>Whole genome sequence of Oryza granulata.</title>
        <authorList>
            <person name="Li W."/>
        </authorList>
    </citation>
    <scope>NUCLEOTIDE SEQUENCE [LARGE SCALE GENOMIC DNA]</scope>
    <source>
        <strain evidence="5">cv. Menghai</strain>
        <tissue evidence="4">Leaf</tissue>
    </source>
</reference>
<keyword evidence="2" id="KW-0809">Transit peptide</keyword>
<dbReference type="OrthoDB" id="680059at2759"/>
<evidence type="ECO:0000256" key="3">
    <source>
        <dbReference type="PROSITE-ProRule" id="PRU00708"/>
    </source>
</evidence>
<name>A0A6G1DXG2_9ORYZ</name>
<comment type="caution">
    <text evidence="4">The sequence shown here is derived from an EMBL/GenBank/DDBJ whole genome shotgun (WGS) entry which is preliminary data.</text>
</comment>
<feature type="repeat" description="PPR" evidence="3">
    <location>
        <begin position="138"/>
        <end position="173"/>
    </location>
</feature>
<feature type="repeat" description="PPR" evidence="3">
    <location>
        <begin position="211"/>
        <end position="245"/>
    </location>
</feature>
<dbReference type="PANTHER" id="PTHR47942">
    <property type="entry name" value="TETRATRICOPEPTIDE REPEAT (TPR)-LIKE SUPERFAMILY PROTEIN-RELATED"/>
    <property type="match status" value="1"/>
</dbReference>
<protein>
    <recommendedName>
        <fullName evidence="6">Pentacotripeptide-repeat region of PRORP domain-containing protein</fullName>
    </recommendedName>
</protein>
<dbReference type="AlphaFoldDB" id="A0A6G1DXG2"/>
<dbReference type="PROSITE" id="PS51375">
    <property type="entry name" value="PPR"/>
    <property type="match status" value="4"/>
</dbReference>
<dbReference type="Pfam" id="PF13041">
    <property type="entry name" value="PPR_2"/>
    <property type="match status" value="2"/>
</dbReference>
<feature type="repeat" description="PPR" evidence="3">
    <location>
        <begin position="174"/>
        <end position="208"/>
    </location>
</feature>
<dbReference type="InterPro" id="IPR011990">
    <property type="entry name" value="TPR-like_helical_dom_sf"/>
</dbReference>
<dbReference type="Proteomes" id="UP000479710">
    <property type="component" value="Unassembled WGS sequence"/>
</dbReference>
<evidence type="ECO:0000256" key="1">
    <source>
        <dbReference type="ARBA" id="ARBA00022737"/>
    </source>
</evidence>
<keyword evidence="1" id="KW-0677">Repeat</keyword>
<sequence length="283" mass="30003">MVRHHGGVPGSFAAAAAHMSRCVRRSSGRAVGARFRPGIDGAEDARRMMGQLLRPARPKGRPAASARAFNGLLAAAVARGAHVLAVSLFNRAARAHGAGVAPTVHTYGILVDCGCRAGSLGLAFAAVGRIVKAGWRVEAVAFTSLIKRLCAERRVGDAMDLVLRRMPELGCAPNVVSYNAILKGLCVGGRSQEALDLLHAMDEIGGDTLPDVVSYSTIMDGFFKEGEVHKAYGLLQEMQAQGISPNVVTYNSIVAGFCKAQMMEKAEKVLDDMVENGVMHNIH</sequence>
<dbReference type="Gene3D" id="1.25.40.10">
    <property type="entry name" value="Tetratricopeptide repeat domain"/>
    <property type="match status" value="2"/>
</dbReference>
<feature type="repeat" description="PPR" evidence="3">
    <location>
        <begin position="246"/>
        <end position="280"/>
    </location>
</feature>
<organism evidence="4 5">
    <name type="scientific">Oryza meyeriana var. granulata</name>
    <dbReference type="NCBI Taxonomy" id="110450"/>
    <lineage>
        <taxon>Eukaryota</taxon>
        <taxon>Viridiplantae</taxon>
        <taxon>Streptophyta</taxon>
        <taxon>Embryophyta</taxon>
        <taxon>Tracheophyta</taxon>
        <taxon>Spermatophyta</taxon>
        <taxon>Magnoliopsida</taxon>
        <taxon>Liliopsida</taxon>
        <taxon>Poales</taxon>
        <taxon>Poaceae</taxon>
        <taxon>BOP clade</taxon>
        <taxon>Oryzoideae</taxon>
        <taxon>Oryzeae</taxon>
        <taxon>Oryzinae</taxon>
        <taxon>Oryza</taxon>
        <taxon>Oryza meyeriana</taxon>
    </lineage>
</organism>
<gene>
    <name evidence="4" type="ORF">E2562_020931</name>
</gene>
<dbReference type="PANTHER" id="PTHR47942:SF16">
    <property type="entry name" value="PENTATRICOPEPTIDE REPEAT DOMAIN CONTAINING PROTEIN-RELATED"/>
    <property type="match status" value="1"/>
</dbReference>
<evidence type="ECO:0000313" key="4">
    <source>
        <dbReference type="EMBL" id="KAF0917555.1"/>
    </source>
</evidence>